<sequence>LAPFPQVDGFQAWWRRASRRTPKTMRKGLDSLVILTACSIWKYRTRCVFDGCQPRTQAVLRAGNPLGHGWSSSVVG</sequence>
<evidence type="ECO:0000313" key="1">
    <source>
        <dbReference type="EMBL" id="OEL32105.1"/>
    </source>
</evidence>
<name>A0A1E5W467_9POAL</name>
<gene>
    <name evidence="1" type="ORF">BAE44_0006875</name>
</gene>
<feature type="non-terminal residue" evidence="1">
    <location>
        <position position="1"/>
    </location>
</feature>
<accession>A0A1E5W467</accession>
<proteinExistence type="predicted"/>
<evidence type="ECO:0000313" key="2">
    <source>
        <dbReference type="Proteomes" id="UP000095767"/>
    </source>
</evidence>
<dbReference type="OrthoDB" id="692729at2759"/>
<dbReference type="AlphaFoldDB" id="A0A1E5W467"/>
<reference evidence="1 2" key="1">
    <citation type="submission" date="2016-09" db="EMBL/GenBank/DDBJ databases">
        <title>The draft genome of Dichanthelium oligosanthes: A C3 panicoid grass species.</title>
        <authorList>
            <person name="Studer A.J."/>
            <person name="Schnable J.C."/>
            <person name="Brutnell T.P."/>
        </authorList>
    </citation>
    <scope>NUCLEOTIDE SEQUENCE [LARGE SCALE GENOMIC DNA]</scope>
    <source>
        <strain evidence="2">cv. Kellogg 1175</strain>
        <tissue evidence="1">Leaf</tissue>
    </source>
</reference>
<protein>
    <submittedName>
        <fullName evidence="1">Uncharacterized protein</fullName>
    </submittedName>
</protein>
<dbReference type="EMBL" id="LWDX02022052">
    <property type="protein sequence ID" value="OEL32105.1"/>
    <property type="molecule type" value="Genomic_DNA"/>
</dbReference>
<dbReference type="Proteomes" id="UP000095767">
    <property type="component" value="Unassembled WGS sequence"/>
</dbReference>
<comment type="caution">
    <text evidence="1">The sequence shown here is derived from an EMBL/GenBank/DDBJ whole genome shotgun (WGS) entry which is preliminary data.</text>
</comment>
<keyword evidence="2" id="KW-1185">Reference proteome</keyword>
<organism evidence="1 2">
    <name type="scientific">Dichanthelium oligosanthes</name>
    <dbReference type="NCBI Taxonomy" id="888268"/>
    <lineage>
        <taxon>Eukaryota</taxon>
        <taxon>Viridiplantae</taxon>
        <taxon>Streptophyta</taxon>
        <taxon>Embryophyta</taxon>
        <taxon>Tracheophyta</taxon>
        <taxon>Spermatophyta</taxon>
        <taxon>Magnoliopsida</taxon>
        <taxon>Liliopsida</taxon>
        <taxon>Poales</taxon>
        <taxon>Poaceae</taxon>
        <taxon>PACMAD clade</taxon>
        <taxon>Panicoideae</taxon>
        <taxon>Panicodae</taxon>
        <taxon>Paniceae</taxon>
        <taxon>Dichantheliinae</taxon>
        <taxon>Dichanthelium</taxon>
    </lineage>
</organism>